<dbReference type="EMBL" id="SRMP02000001">
    <property type="protein sequence ID" value="MFN0290067.1"/>
    <property type="molecule type" value="Genomic_DNA"/>
</dbReference>
<feature type="compositionally biased region" description="Acidic residues" evidence="1">
    <location>
        <begin position="181"/>
        <end position="197"/>
    </location>
</feature>
<evidence type="ECO:0000259" key="3">
    <source>
        <dbReference type="PROSITE" id="PS51724"/>
    </source>
</evidence>
<keyword evidence="2" id="KW-1133">Transmembrane helix</keyword>
<evidence type="ECO:0000313" key="5">
    <source>
        <dbReference type="Proteomes" id="UP001517367"/>
    </source>
</evidence>
<proteinExistence type="predicted"/>
<accession>A0ABW9JGJ6</accession>
<feature type="compositionally biased region" description="Basic and acidic residues" evidence="1">
    <location>
        <begin position="144"/>
        <end position="156"/>
    </location>
</feature>
<feature type="transmembrane region" description="Helical" evidence="2">
    <location>
        <begin position="344"/>
        <end position="365"/>
    </location>
</feature>
<dbReference type="Proteomes" id="UP001517367">
    <property type="component" value="Unassembled WGS sequence"/>
</dbReference>
<dbReference type="Pfam" id="PF18175">
    <property type="entry name" value="HU-CCDC81_bac_2"/>
    <property type="match status" value="1"/>
</dbReference>
<dbReference type="Pfam" id="PF05036">
    <property type="entry name" value="SPOR"/>
    <property type="match status" value="1"/>
</dbReference>
<reference evidence="4 5" key="1">
    <citation type="submission" date="2024-12" db="EMBL/GenBank/DDBJ databases">
        <authorList>
            <person name="Hu S."/>
        </authorList>
    </citation>
    <scope>NUCLEOTIDE SEQUENCE [LARGE SCALE GENOMIC DNA]</scope>
    <source>
        <strain evidence="4 5">P-25</strain>
    </source>
</reference>
<comment type="caution">
    <text evidence="4">The sequence shown here is derived from an EMBL/GenBank/DDBJ whole genome shotgun (WGS) entry which is preliminary data.</text>
</comment>
<evidence type="ECO:0000313" key="4">
    <source>
        <dbReference type="EMBL" id="MFN0290067.1"/>
    </source>
</evidence>
<feature type="region of interest" description="Disordered" evidence="1">
    <location>
        <begin position="144"/>
        <end position="258"/>
    </location>
</feature>
<gene>
    <name evidence="4" type="ORF">E5L68_001615</name>
</gene>
<dbReference type="InterPro" id="IPR007730">
    <property type="entry name" value="SPOR-like_dom"/>
</dbReference>
<evidence type="ECO:0000256" key="2">
    <source>
        <dbReference type="SAM" id="Phobius"/>
    </source>
</evidence>
<feature type="compositionally biased region" description="Basic and acidic residues" evidence="1">
    <location>
        <begin position="198"/>
        <end position="208"/>
    </location>
</feature>
<sequence>MDILQYLIALLKTRKQIGVEGLGTFYKKKTPGRYDAESHSFLPPSYALEFTTEQLENTALSEYIQNKRGISADSAQYFINQFVTEVQQSLTNGTYELANLGTLQKVDDQLAFTPSQDINTGFDFFALPPVTATIPQASIEETEALSKPDTVAEHSQIEQVQVPEFEQEINKLGFTETAATTEEESANTEEDLTEEEPVEHTNEQKQATEEVENLGSDNQEAAPISVTEQEPSAPETFEEVTSVDTNNEVEHEEDQDTWNFEKDNVISEEDLNTEEIFTEKEADTPITFTEEEKSKDFKLNSTTQEWSFDTIDSKTKQEENVLIEDFDREEIEEQAPVEQTKMPFYQKLLLGLLIVAIALVILYFVRPTVFESFKKDNTNPNDKIAVPIERSNLKTQKDSLSFADSIMKNADKVGLEVEKAKDTLKVTTSKTEVPTTYTYDVIIASFASDAKAQAYISRMKSKGFDAKISTMHGKRKNISIATYNHIDSAQKYVAKFRKQFNNKDIYAQPIKNK</sequence>
<protein>
    <submittedName>
        <fullName evidence="4">SPOR domain-containing protein</fullName>
    </submittedName>
</protein>
<feature type="domain" description="SPOR" evidence="3">
    <location>
        <begin position="433"/>
        <end position="509"/>
    </location>
</feature>
<keyword evidence="2" id="KW-0472">Membrane</keyword>
<evidence type="ECO:0000256" key="1">
    <source>
        <dbReference type="SAM" id="MobiDB-lite"/>
    </source>
</evidence>
<name>A0ABW9JGJ6_9SPHI</name>
<dbReference type="RefSeq" id="WP_138727663.1">
    <property type="nucleotide sequence ID" value="NZ_SRMP02000001.1"/>
</dbReference>
<organism evidence="4 5">
    <name type="scientific">Pedobacter helvus</name>
    <dbReference type="NCBI Taxonomy" id="2563444"/>
    <lineage>
        <taxon>Bacteria</taxon>
        <taxon>Pseudomonadati</taxon>
        <taxon>Bacteroidota</taxon>
        <taxon>Sphingobacteriia</taxon>
        <taxon>Sphingobacteriales</taxon>
        <taxon>Sphingobacteriaceae</taxon>
        <taxon>Pedobacter</taxon>
    </lineage>
</organism>
<keyword evidence="5" id="KW-1185">Reference proteome</keyword>
<keyword evidence="2" id="KW-0812">Transmembrane</keyword>
<dbReference type="PROSITE" id="PS51724">
    <property type="entry name" value="SPOR"/>
    <property type="match status" value="1"/>
</dbReference>
<dbReference type="InterPro" id="IPR041268">
    <property type="entry name" value="HU-CCDC81_bac_2"/>
</dbReference>